<keyword evidence="13" id="KW-1185">Reference proteome</keyword>
<sequence length="262" mass="28191">MKSLRTYLIGLGVVLAAATLLWFLPARWALPWLVPRLHGLQLQQVQGSVWDGRAGAVTTADGKALGRLQWQLSRRALLGQRRLQLQFEGPQLAFSGRVGRLADGRVEARQANVRVQLAALDRYAASPLGQPRGELQLDIDHALLQGGWPLQLAAQARWPRAVMHTRDGDVALGTLLAQASAQGGVIQAQLHDDGHGPLHADGKLQLSPLGWRLDATLRARQTDPALRRWLARLGPPAADGSVRIERGGGLAGSGSVPAQPTN</sequence>
<evidence type="ECO:0000256" key="10">
    <source>
        <dbReference type="ARBA" id="ARBA00030772"/>
    </source>
</evidence>
<protein>
    <recommendedName>
        <fullName evidence="3">Type II secretion system protein N</fullName>
    </recommendedName>
    <alternativeName>
        <fullName evidence="10">General secretion pathway protein N</fullName>
    </alternativeName>
</protein>
<keyword evidence="8" id="KW-0653">Protein transport</keyword>
<dbReference type="InterPro" id="IPR022792">
    <property type="entry name" value="T2SS_protein-GspN"/>
</dbReference>
<evidence type="ECO:0000256" key="2">
    <source>
        <dbReference type="ARBA" id="ARBA00007208"/>
    </source>
</evidence>
<dbReference type="AlphaFoldDB" id="A0A154QM66"/>
<evidence type="ECO:0000256" key="1">
    <source>
        <dbReference type="ARBA" id="ARBA00004533"/>
    </source>
</evidence>
<comment type="caution">
    <text evidence="12">The sequence shown here is derived from an EMBL/GenBank/DDBJ whole genome shotgun (WGS) entry which is preliminary data.</text>
</comment>
<dbReference type="Proteomes" id="UP000076131">
    <property type="component" value="Unassembled WGS sequence"/>
</dbReference>
<evidence type="ECO:0000256" key="11">
    <source>
        <dbReference type="SAM" id="MobiDB-lite"/>
    </source>
</evidence>
<proteinExistence type="inferred from homology"/>
<evidence type="ECO:0000256" key="5">
    <source>
        <dbReference type="ARBA" id="ARBA00022475"/>
    </source>
</evidence>
<keyword evidence="9" id="KW-0472">Membrane</keyword>
<evidence type="ECO:0000256" key="4">
    <source>
        <dbReference type="ARBA" id="ARBA00022448"/>
    </source>
</evidence>
<name>A0A154QM66_9GAMM</name>
<gene>
    <name evidence="12" type="ORF">RHOFW104T7_04060</name>
</gene>
<evidence type="ECO:0000256" key="6">
    <source>
        <dbReference type="ARBA" id="ARBA00022519"/>
    </source>
</evidence>
<dbReference type="GO" id="GO:0015627">
    <property type="term" value="C:type II protein secretion system complex"/>
    <property type="evidence" value="ECO:0007669"/>
    <property type="project" value="InterPro"/>
</dbReference>
<keyword evidence="7" id="KW-0812">Transmembrane</keyword>
<keyword evidence="4" id="KW-0813">Transport</keyword>
<dbReference type="GO" id="GO:0015628">
    <property type="term" value="P:protein secretion by the type II secretion system"/>
    <property type="evidence" value="ECO:0007669"/>
    <property type="project" value="InterPro"/>
</dbReference>
<comment type="similarity">
    <text evidence="2">Belongs to the GSP N family.</text>
</comment>
<evidence type="ECO:0000313" key="12">
    <source>
        <dbReference type="EMBL" id="KZC25314.1"/>
    </source>
</evidence>
<evidence type="ECO:0000256" key="7">
    <source>
        <dbReference type="ARBA" id="ARBA00022692"/>
    </source>
</evidence>
<evidence type="ECO:0000256" key="8">
    <source>
        <dbReference type="ARBA" id="ARBA00022927"/>
    </source>
</evidence>
<evidence type="ECO:0000256" key="9">
    <source>
        <dbReference type="ARBA" id="ARBA00023136"/>
    </source>
</evidence>
<accession>A0A154QM66</accession>
<dbReference type="EMBL" id="LVJS01000004">
    <property type="protein sequence ID" value="KZC25314.1"/>
    <property type="molecule type" value="Genomic_DNA"/>
</dbReference>
<dbReference type="eggNOG" id="ENOG5030T9Y">
    <property type="taxonomic scope" value="Bacteria"/>
</dbReference>
<dbReference type="Pfam" id="PF01203">
    <property type="entry name" value="T2SSN"/>
    <property type="match status" value="1"/>
</dbReference>
<keyword evidence="5" id="KW-1003">Cell membrane</keyword>
<organism evidence="12 13">
    <name type="scientific">Rhodanobacter thiooxydans</name>
    <dbReference type="NCBI Taxonomy" id="416169"/>
    <lineage>
        <taxon>Bacteria</taxon>
        <taxon>Pseudomonadati</taxon>
        <taxon>Pseudomonadota</taxon>
        <taxon>Gammaproteobacteria</taxon>
        <taxon>Lysobacterales</taxon>
        <taxon>Rhodanobacteraceae</taxon>
        <taxon>Rhodanobacter</taxon>
    </lineage>
</organism>
<dbReference type="RefSeq" id="WP_008435768.1">
    <property type="nucleotide sequence ID" value="NZ_LVJS01000004.1"/>
</dbReference>
<keyword evidence="6" id="KW-0997">Cell inner membrane</keyword>
<evidence type="ECO:0000256" key="3">
    <source>
        <dbReference type="ARBA" id="ARBA00021563"/>
    </source>
</evidence>
<dbReference type="GO" id="GO:0005886">
    <property type="term" value="C:plasma membrane"/>
    <property type="evidence" value="ECO:0007669"/>
    <property type="project" value="UniProtKB-SubCell"/>
</dbReference>
<reference evidence="12 13" key="1">
    <citation type="journal article" date="2016" name="MBio">
        <title>Lateral Gene Transfer in a Heavy Metal-Contaminated-Groundwater Microbial Community.</title>
        <authorList>
            <person name="Hemme C.L."/>
            <person name="Green S.J."/>
            <person name="Rishishwar L."/>
            <person name="Prakash O."/>
            <person name="Pettenato A."/>
            <person name="Chakraborty R."/>
            <person name="Deutschbauer A.M."/>
            <person name="Van Nostrand J.D."/>
            <person name="Wu L."/>
            <person name="He Z."/>
            <person name="Jordan I.K."/>
            <person name="Hazen T.C."/>
            <person name="Arkin A.P."/>
            <person name="Kostka J.E."/>
            <person name="Zhou J."/>
        </authorList>
    </citation>
    <scope>NUCLEOTIDE SEQUENCE [LARGE SCALE GENOMIC DNA]</scope>
    <source>
        <strain evidence="12 13">FW104-T7</strain>
    </source>
</reference>
<dbReference type="STRING" id="416169.RHOFW104T7_04060"/>
<feature type="region of interest" description="Disordered" evidence="11">
    <location>
        <begin position="240"/>
        <end position="262"/>
    </location>
</feature>
<comment type="subcellular location">
    <subcellularLocation>
        <location evidence="1">Cell inner membrane</location>
    </subcellularLocation>
</comment>
<evidence type="ECO:0000313" key="13">
    <source>
        <dbReference type="Proteomes" id="UP000076131"/>
    </source>
</evidence>